<gene>
    <name evidence="2" type="ORF">ACFOUP_14840</name>
</gene>
<dbReference type="InterPro" id="IPR021354">
    <property type="entry name" value="DUF2975"/>
</dbReference>
<feature type="transmembrane region" description="Helical" evidence="1">
    <location>
        <begin position="69"/>
        <end position="98"/>
    </location>
</feature>
<comment type="caution">
    <text evidence="2">The sequence shown here is derived from an EMBL/GenBank/DDBJ whole genome shotgun (WGS) entry which is preliminary data.</text>
</comment>
<name>A0ABV8EPE0_9BACT</name>
<reference evidence="3" key="1">
    <citation type="journal article" date="2019" name="Int. J. Syst. Evol. Microbiol.">
        <title>The Global Catalogue of Microorganisms (GCM) 10K type strain sequencing project: providing services to taxonomists for standard genome sequencing and annotation.</title>
        <authorList>
            <consortium name="The Broad Institute Genomics Platform"/>
            <consortium name="The Broad Institute Genome Sequencing Center for Infectious Disease"/>
            <person name="Wu L."/>
            <person name="Ma J."/>
        </authorList>
    </citation>
    <scope>NUCLEOTIDE SEQUENCE [LARGE SCALE GENOMIC DNA]</scope>
    <source>
        <strain evidence="3">CECT 8551</strain>
    </source>
</reference>
<keyword evidence="1" id="KW-0812">Transmembrane</keyword>
<proteinExistence type="predicted"/>
<sequence>MNLKNQWKEKWLNQPGLMLITVVIWSIFIGLCIKAGTLLFTSVYSLFNPIVAKDLYEGLNLYGLLNESYMHYLAVISLMFSIEGLKAYLFYLVIRVFLKINLVHPFSQEVAKIITHISSVAFQIGIAIFISGSYYKWLAKRAFDIPPVHQVYFIGGFEYLFMGAIIIAIAQVFKRGIEIQNENELTV</sequence>
<feature type="transmembrane region" description="Helical" evidence="1">
    <location>
        <begin position="20"/>
        <end position="47"/>
    </location>
</feature>
<feature type="transmembrane region" description="Helical" evidence="1">
    <location>
        <begin position="151"/>
        <end position="173"/>
    </location>
</feature>
<dbReference type="EMBL" id="JBHSAV010000058">
    <property type="protein sequence ID" value="MFC3977661.1"/>
    <property type="molecule type" value="Genomic_DNA"/>
</dbReference>
<evidence type="ECO:0000313" key="2">
    <source>
        <dbReference type="EMBL" id="MFC3977661.1"/>
    </source>
</evidence>
<dbReference type="RefSeq" id="WP_241297003.1">
    <property type="nucleotide sequence ID" value="NZ_JAKZGR010000017.1"/>
</dbReference>
<dbReference type="Pfam" id="PF11188">
    <property type="entry name" value="DUF2975"/>
    <property type="match status" value="1"/>
</dbReference>
<organism evidence="2 3">
    <name type="scientific">Belliella kenyensis</name>
    <dbReference type="NCBI Taxonomy" id="1472724"/>
    <lineage>
        <taxon>Bacteria</taxon>
        <taxon>Pseudomonadati</taxon>
        <taxon>Bacteroidota</taxon>
        <taxon>Cytophagia</taxon>
        <taxon>Cytophagales</taxon>
        <taxon>Cyclobacteriaceae</taxon>
        <taxon>Belliella</taxon>
    </lineage>
</organism>
<keyword evidence="1" id="KW-1133">Transmembrane helix</keyword>
<dbReference type="Proteomes" id="UP001595766">
    <property type="component" value="Unassembled WGS sequence"/>
</dbReference>
<keyword evidence="3" id="KW-1185">Reference proteome</keyword>
<accession>A0ABV8EPE0</accession>
<evidence type="ECO:0000313" key="3">
    <source>
        <dbReference type="Proteomes" id="UP001595766"/>
    </source>
</evidence>
<evidence type="ECO:0000256" key="1">
    <source>
        <dbReference type="SAM" id="Phobius"/>
    </source>
</evidence>
<feature type="transmembrane region" description="Helical" evidence="1">
    <location>
        <begin position="110"/>
        <end position="131"/>
    </location>
</feature>
<protein>
    <submittedName>
        <fullName evidence="2">DUF2975 domain-containing protein</fullName>
    </submittedName>
</protein>
<keyword evidence="1" id="KW-0472">Membrane</keyword>